<gene>
    <name evidence="2" type="ORF">J2Z44_002746</name>
</gene>
<keyword evidence="3" id="KW-1185">Reference proteome</keyword>
<dbReference type="InterPro" id="IPR012925">
    <property type="entry name" value="TipAS_dom"/>
</dbReference>
<sequence length="141" mass="16301">MGEDYWYTIVQLFLVFPMWIEEVDKKYGSGTSNFIGKALKAYLGDYEPKLDKLYKNLTADLSKNPLSKEAQEIISHIVDETQRQHEVLKVEVGENYWSYQADQYLSEPILIKTLDNKYGSGASKFIGEALKFYAKNNKNQL</sequence>
<reference evidence="2 3" key="1">
    <citation type="submission" date="2021-03" db="EMBL/GenBank/DDBJ databases">
        <title>Genomic Encyclopedia of Type Strains, Phase IV (KMG-IV): sequencing the most valuable type-strain genomes for metagenomic binning, comparative biology and taxonomic classification.</title>
        <authorList>
            <person name="Goeker M."/>
        </authorList>
    </citation>
    <scope>NUCLEOTIDE SEQUENCE [LARGE SCALE GENOMIC DNA]</scope>
    <source>
        <strain evidence="2 3">DSM 28650</strain>
    </source>
</reference>
<accession>A0ABS4K723</accession>
<protein>
    <recommendedName>
        <fullName evidence="1">TipAS antibiotic-recognition domain-containing protein</fullName>
    </recommendedName>
</protein>
<evidence type="ECO:0000313" key="2">
    <source>
        <dbReference type="EMBL" id="MBP2022921.1"/>
    </source>
</evidence>
<organism evidence="2 3">
    <name type="scientific">Clostridium punense</name>
    <dbReference type="NCBI Taxonomy" id="1054297"/>
    <lineage>
        <taxon>Bacteria</taxon>
        <taxon>Bacillati</taxon>
        <taxon>Bacillota</taxon>
        <taxon>Clostridia</taxon>
        <taxon>Eubacteriales</taxon>
        <taxon>Clostridiaceae</taxon>
        <taxon>Clostridium</taxon>
    </lineage>
</organism>
<feature type="domain" description="TipAS antibiotic-recognition" evidence="1">
    <location>
        <begin position="47"/>
        <end position="133"/>
    </location>
</feature>
<dbReference type="EMBL" id="JAGGLL010000021">
    <property type="protein sequence ID" value="MBP2022921.1"/>
    <property type="molecule type" value="Genomic_DNA"/>
</dbReference>
<name>A0ABS4K723_9CLOT</name>
<comment type="caution">
    <text evidence="2">The sequence shown here is derived from an EMBL/GenBank/DDBJ whole genome shotgun (WGS) entry which is preliminary data.</text>
</comment>
<dbReference type="Proteomes" id="UP001519308">
    <property type="component" value="Unassembled WGS sequence"/>
</dbReference>
<dbReference type="Pfam" id="PF07739">
    <property type="entry name" value="TipAS"/>
    <property type="match status" value="1"/>
</dbReference>
<evidence type="ECO:0000313" key="3">
    <source>
        <dbReference type="Proteomes" id="UP001519308"/>
    </source>
</evidence>
<proteinExistence type="predicted"/>
<evidence type="ECO:0000259" key="1">
    <source>
        <dbReference type="Pfam" id="PF07739"/>
    </source>
</evidence>